<dbReference type="GO" id="GO:0006605">
    <property type="term" value="P:protein targeting"/>
    <property type="evidence" value="ECO:0007669"/>
    <property type="project" value="UniProtKB-UniRule"/>
</dbReference>
<evidence type="ECO:0000256" key="6">
    <source>
        <dbReference type="ARBA" id="ARBA00022989"/>
    </source>
</evidence>
<gene>
    <name evidence="9" type="primary">secE</name>
    <name evidence="10" type="ORF">SAMN05443428_1403</name>
</gene>
<dbReference type="InterPro" id="IPR038379">
    <property type="entry name" value="SecE_sf"/>
</dbReference>
<dbReference type="InterPro" id="IPR005807">
    <property type="entry name" value="SecE_bac"/>
</dbReference>
<keyword evidence="8 9" id="KW-0472">Membrane</keyword>
<evidence type="ECO:0000256" key="2">
    <source>
        <dbReference type="ARBA" id="ARBA00022448"/>
    </source>
</evidence>
<keyword evidence="7 9" id="KW-0811">Translocation</keyword>
<reference evidence="11" key="1">
    <citation type="submission" date="2017-02" db="EMBL/GenBank/DDBJ databases">
        <authorList>
            <person name="Varghese N."/>
            <person name="Submissions S."/>
        </authorList>
    </citation>
    <scope>NUCLEOTIDE SEQUENCE [LARGE SCALE GENOMIC DNA]</scope>
    <source>
        <strain evidence="11">USBA 833</strain>
    </source>
</reference>
<proteinExistence type="inferred from homology"/>
<organism evidence="10 11">
    <name type="scientific">Caloramator quimbayensis</name>
    <dbReference type="NCBI Taxonomy" id="1147123"/>
    <lineage>
        <taxon>Bacteria</taxon>
        <taxon>Bacillati</taxon>
        <taxon>Bacillota</taxon>
        <taxon>Clostridia</taxon>
        <taxon>Eubacteriales</taxon>
        <taxon>Clostridiaceae</taxon>
        <taxon>Caloramator</taxon>
    </lineage>
</organism>
<dbReference type="GO" id="GO:0009306">
    <property type="term" value="P:protein secretion"/>
    <property type="evidence" value="ECO:0007669"/>
    <property type="project" value="UniProtKB-UniRule"/>
</dbReference>
<keyword evidence="11" id="KW-1185">Reference proteome</keyword>
<dbReference type="HAMAP" id="MF_00422">
    <property type="entry name" value="SecE"/>
    <property type="match status" value="1"/>
</dbReference>
<keyword evidence="5 9" id="KW-0653">Protein transport</keyword>
<evidence type="ECO:0000256" key="8">
    <source>
        <dbReference type="ARBA" id="ARBA00023136"/>
    </source>
</evidence>
<keyword evidence="3 9" id="KW-1003">Cell membrane</keyword>
<keyword evidence="2 9" id="KW-0813">Transport</keyword>
<evidence type="ECO:0000256" key="5">
    <source>
        <dbReference type="ARBA" id="ARBA00022927"/>
    </source>
</evidence>
<dbReference type="OrthoDB" id="9799073at2"/>
<dbReference type="STRING" id="1147123.SAMN05443428_1403"/>
<keyword evidence="4 9" id="KW-0812">Transmembrane</keyword>
<comment type="similarity">
    <text evidence="9">Belongs to the SecE/SEC61-gamma family.</text>
</comment>
<dbReference type="Pfam" id="PF00584">
    <property type="entry name" value="SecE"/>
    <property type="match status" value="1"/>
</dbReference>
<dbReference type="PANTHER" id="PTHR33910">
    <property type="entry name" value="PROTEIN TRANSLOCASE SUBUNIT SECE"/>
    <property type="match status" value="1"/>
</dbReference>
<evidence type="ECO:0000256" key="7">
    <source>
        <dbReference type="ARBA" id="ARBA00023010"/>
    </source>
</evidence>
<dbReference type="Gene3D" id="1.20.5.1030">
    <property type="entry name" value="Preprotein translocase secy subunit"/>
    <property type="match status" value="1"/>
</dbReference>
<dbReference type="EMBL" id="FUYH01000040">
    <property type="protein sequence ID" value="SKA99976.1"/>
    <property type="molecule type" value="Genomic_DNA"/>
</dbReference>
<evidence type="ECO:0000256" key="3">
    <source>
        <dbReference type="ARBA" id="ARBA00022475"/>
    </source>
</evidence>
<dbReference type="AlphaFoldDB" id="A0A1T4YDW9"/>
<dbReference type="RefSeq" id="WP_078697787.1">
    <property type="nucleotide sequence ID" value="NZ_FUYH01000040.1"/>
</dbReference>
<evidence type="ECO:0000313" key="10">
    <source>
        <dbReference type="EMBL" id="SKA99976.1"/>
    </source>
</evidence>
<keyword evidence="6 9" id="KW-1133">Transmembrane helix</keyword>
<dbReference type="NCBIfam" id="TIGR00964">
    <property type="entry name" value="secE_bact"/>
    <property type="match status" value="1"/>
</dbReference>
<evidence type="ECO:0000256" key="1">
    <source>
        <dbReference type="ARBA" id="ARBA00004370"/>
    </source>
</evidence>
<accession>A0A1T4YDW9</accession>
<evidence type="ECO:0000313" key="11">
    <source>
        <dbReference type="Proteomes" id="UP000190105"/>
    </source>
</evidence>
<dbReference type="InterPro" id="IPR001901">
    <property type="entry name" value="Translocase_SecE/Sec61-g"/>
</dbReference>
<name>A0A1T4YDW9_9CLOT</name>
<feature type="transmembrane region" description="Helical" evidence="9">
    <location>
        <begin position="45"/>
        <end position="68"/>
    </location>
</feature>
<protein>
    <recommendedName>
        <fullName evidence="9">Protein translocase subunit SecE</fullName>
    </recommendedName>
</protein>
<dbReference type="Proteomes" id="UP000190105">
    <property type="component" value="Unassembled WGS sequence"/>
</dbReference>
<evidence type="ECO:0000256" key="9">
    <source>
        <dbReference type="HAMAP-Rule" id="MF_00422"/>
    </source>
</evidence>
<dbReference type="GO" id="GO:0043952">
    <property type="term" value="P:protein transport by the Sec complex"/>
    <property type="evidence" value="ECO:0007669"/>
    <property type="project" value="UniProtKB-UniRule"/>
</dbReference>
<dbReference type="GO" id="GO:0005886">
    <property type="term" value="C:plasma membrane"/>
    <property type="evidence" value="ECO:0007669"/>
    <property type="project" value="UniProtKB-SubCell"/>
</dbReference>
<sequence length="76" mass="8648">MSANTNVSNASKNVSSVSRFYKEVRAEFKKITWPSKDNVIKTTEVVFITLAIFVVIIWLYDSVFGLALKSILNYLK</sequence>
<evidence type="ECO:0000256" key="4">
    <source>
        <dbReference type="ARBA" id="ARBA00022692"/>
    </source>
</evidence>
<comment type="subcellular location">
    <subcellularLocation>
        <location evidence="9">Cell membrane</location>
        <topology evidence="9">Single-pass membrane protein</topology>
    </subcellularLocation>
    <subcellularLocation>
        <location evidence="1">Membrane</location>
    </subcellularLocation>
</comment>
<dbReference type="PANTHER" id="PTHR33910:SF1">
    <property type="entry name" value="PROTEIN TRANSLOCASE SUBUNIT SECE"/>
    <property type="match status" value="1"/>
</dbReference>
<comment type="subunit">
    <text evidence="9">Component of the Sec protein translocase complex. Heterotrimer consisting of SecY, SecE and SecG subunits. The heterotrimers can form oligomers, although 1 heterotrimer is thought to be able to translocate proteins. Interacts with the ribosome. Interacts with SecDF, and other proteins may be involved. Interacts with SecA.</text>
</comment>
<comment type="function">
    <text evidence="9">Essential subunit of the Sec protein translocation channel SecYEG. Clamps together the 2 halves of SecY. May contact the channel plug during translocation.</text>
</comment>
<dbReference type="GO" id="GO:0008320">
    <property type="term" value="F:protein transmembrane transporter activity"/>
    <property type="evidence" value="ECO:0007669"/>
    <property type="project" value="UniProtKB-UniRule"/>
</dbReference>
<dbReference type="GO" id="GO:0065002">
    <property type="term" value="P:intracellular protein transmembrane transport"/>
    <property type="evidence" value="ECO:0007669"/>
    <property type="project" value="UniProtKB-UniRule"/>
</dbReference>